<dbReference type="AlphaFoldDB" id="W9G494"/>
<proteinExistence type="predicted"/>
<dbReference type="eggNOG" id="ENOG502ZPIZ">
    <property type="taxonomic scope" value="Bacteria"/>
</dbReference>
<keyword evidence="2" id="KW-1185">Reference proteome</keyword>
<organism evidence="1 2">
    <name type="scientific">Intrasporangium oryzae NRRL B-24470</name>
    <dbReference type="NCBI Taxonomy" id="1386089"/>
    <lineage>
        <taxon>Bacteria</taxon>
        <taxon>Bacillati</taxon>
        <taxon>Actinomycetota</taxon>
        <taxon>Actinomycetes</taxon>
        <taxon>Micrococcales</taxon>
        <taxon>Intrasporangiaceae</taxon>
        <taxon>Intrasporangium</taxon>
    </lineage>
</organism>
<evidence type="ECO:0000313" key="1">
    <source>
        <dbReference type="EMBL" id="EWS99597.1"/>
    </source>
</evidence>
<evidence type="ECO:0000313" key="2">
    <source>
        <dbReference type="Proteomes" id="UP000019489"/>
    </source>
</evidence>
<comment type="caution">
    <text evidence="1">The sequence shown here is derived from an EMBL/GenBank/DDBJ whole genome shotgun (WGS) entry which is preliminary data.</text>
</comment>
<dbReference type="EMBL" id="AWSA01000093">
    <property type="protein sequence ID" value="EWS99597.1"/>
    <property type="molecule type" value="Genomic_DNA"/>
</dbReference>
<dbReference type="Proteomes" id="UP000019489">
    <property type="component" value="Unassembled WGS sequence"/>
</dbReference>
<sequence>MSSTGVVSHGLRPALVEHGYRSDVHIKPLRTQQSPDLPDVLLHMTGRLGRRNADLPWVGMSSVDRLASILWSRMVAATLPFGSEWPVVCFTQTTRRALSHLTLAAGRYDGTGLAFTTESVFAAGGGPAIYIRGDEFVAWQYSSLPTHMKARGVRYWPGSVPTTADDVLGMTTHGESQWLHEREWRIPRPTDAPPEWWWAFAPTDVNFLLLKDANDHARLFWTLDYWASQADTPPDTSWVRRLPVAFLDTGGSWVAPPEVGGWP</sequence>
<gene>
    <name evidence="1" type="ORF">N865_01240</name>
</gene>
<reference evidence="1 2" key="1">
    <citation type="submission" date="2013-08" db="EMBL/GenBank/DDBJ databases">
        <title>Intrasporangium oryzae NRRL B-24470.</title>
        <authorList>
            <person name="Liu H."/>
            <person name="Wang G."/>
        </authorList>
    </citation>
    <scope>NUCLEOTIDE SEQUENCE [LARGE SCALE GENOMIC DNA]</scope>
    <source>
        <strain evidence="1 2">NRRL B-24470</strain>
    </source>
</reference>
<accession>W9G494</accession>
<protein>
    <submittedName>
        <fullName evidence="1">Uncharacterized protein</fullName>
    </submittedName>
</protein>
<name>W9G494_9MICO</name>